<keyword evidence="1" id="KW-0812">Transmembrane</keyword>
<comment type="caution">
    <text evidence="2">The sequence shown here is derived from an EMBL/GenBank/DDBJ whole genome shotgun (WGS) entry which is preliminary data.</text>
</comment>
<name>A0A848CT16_ANEAE</name>
<feature type="transmembrane region" description="Helical" evidence="1">
    <location>
        <begin position="64"/>
        <end position="82"/>
    </location>
</feature>
<evidence type="ECO:0000256" key="1">
    <source>
        <dbReference type="SAM" id="Phobius"/>
    </source>
</evidence>
<organism evidence="2 3">
    <name type="scientific">Aneurinibacillus aneurinilyticus</name>
    <name type="common">Bacillus aneurinolyticus</name>
    <dbReference type="NCBI Taxonomy" id="1391"/>
    <lineage>
        <taxon>Bacteria</taxon>
        <taxon>Bacillati</taxon>
        <taxon>Bacillota</taxon>
        <taxon>Bacilli</taxon>
        <taxon>Bacillales</taxon>
        <taxon>Paenibacillaceae</taxon>
        <taxon>Aneurinibacillus group</taxon>
        <taxon>Aneurinibacillus</taxon>
    </lineage>
</organism>
<evidence type="ECO:0000313" key="2">
    <source>
        <dbReference type="EMBL" id="NMF00665.1"/>
    </source>
</evidence>
<sequence length="110" mass="12642">MNWFYWLSLGYWLGGREAQQGNSNTGAGCLAIIIFVLAVEYLLPKWFTLIIVPGLLFEFKPIQILLTAVMATVCLFICRRIKSVAGRYILFFVGISNIFYVFLLLFDSRF</sequence>
<evidence type="ECO:0000313" key="3">
    <source>
        <dbReference type="Proteomes" id="UP000561326"/>
    </source>
</evidence>
<proteinExistence type="predicted"/>
<feature type="transmembrane region" description="Helical" evidence="1">
    <location>
        <begin position="25"/>
        <end position="43"/>
    </location>
</feature>
<dbReference type="Proteomes" id="UP000561326">
    <property type="component" value="Unassembled WGS sequence"/>
</dbReference>
<feature type="transmembrane region" description="Helical" evidence="1">
    <location>
        <begin position="88"/>
        <end position="106"/>
    </location>
</feature>
<gene>
    <name evidence="2" type="ORF">HF838_20785</name>
</gene>
<keyword evidence="1" id="KW-1133">Transmembrane helix</keyword>
<dbReference type="AlphaFoldDB" id="A0A848CT16"/>
<protein>
    <submittedName>
        <fullName evidence="2">Uncharacterized protein</fullName>
    </submittedName>
</protein>
<reference evidence="2 3" key="1">
    <citation type="submission" date="2020-04" db="EMBL/GenBank/DDBJ databases">
        <authorList>
            <person name="Hitch T.C.A."/>
            <person name="Wylensek D."/>
            <person name="Clavel T."/>
        </authorList>
    </citation>
    <scope>NUCLEOTIDE SEQUENCE [LARGE SCALE GENOMIC DNA]</scope>
    <source>
        <strain evidence="2 3">WB01_D5_05</strain>
    </source>
</reference>
<accession>A0A848CT16</accession>
<dbReference type="RefSeq" id="WP_168976284.1">
    <property type="nucleotide sequence ID" value="NZ_JABAGO010000051.1"/>
</dbReference>
<dbReference type="EMBL" id="JABAGO010000051">
    <property type="protein sequence ID" value="NMF00665.1"/>
    <property type="molecule type" value="Genomic_DNA"/>
</dbReference>
<keyword evidence="1" id="KW-0472">Membrane</keyword>